<dbReference type="AlphaFoldDB" id="A0A9P7UVS5"/>
<comment type="caution">
    <text evidence="1">The sequence shown here is derived from an EMBL/GenBank/DDBJ whole genome shotgun (WGS) entry which is preliminary data.</text>
</comment>
<protein>
    <submittedName>
        <fullName evidence="1">Uncharacterized protein</fullName>
    </submittedName>
</protein>
<name>A0A9P7UVS5_9AGAR</name>
<dbReference type="GeneID" id="66074648"/>
<proteinExistence type="predicted"/>
<dbReference type="OrthoDB" id="3054145at2759"/>
<dbReference type="Proteomes" id="UP001049176">
    <property type="component" value="Chromosome 3"/>
</dbReference>
<dbReference type="KEGG" id="more:E1B28_005572"/>
<keyword evidence="2" id="KW-1185">Reference proteome</keyword>
<reference evidence="1" key="1">
    <citation type="journal article" date="2021" name="Genome Biol. Evol.">
        <title>The assembled and annotated genome of the fairy-ring fungus Marasmius oreades.</title>
        <authorList>
            <person name="Hiltunen M."/>
            <person name="Ament-Velasquez S.L."/>
            <person name="Johannesson H."/>
        </authorList>
    </citation>
    <scope>NUCLEOTIDE SEQUENCE</scope>
    <source>
        <strain evidence="1">03SP1</strain>
    </source>
</reference>
<gene>
    <name evidence="1" type="ORF">E1B28_005572</name>
</gene>
<accession>A0A9P7UVS5</accession>
<sequence length="56" mass="5955">MLLVLEKPVSFSPPTFMTPNLADHTENPTIEGGTIAGTIPCAYGLKCCYLSPDNGK</sequence>
<evidence type="ECO:0000313" key="1">
    <source>
        <dbReference type="EMBL" id="KAG7094756.1"/>
    </source>
</evidence>
<organism evidence="1 2">
    <name type="scientific">Marasmius oreades</name>
    <name type="common">fairy-ring Marasmius</name>
    <dbReference type="NCBI Taxonomy" id="181124"/>
    <lineage>
        <taxon>Eukaryota</taxon>
        <taxon>Fungi</taxon>
        <taxon>Dikarya</taxon>
        <taxon>Basidiomycota</taxon>
        <taxon>Agaricomycotina</taxon>
        <taxon>Agaricomycetes</taxon>
        <taxon>Agaricomycetidae</taxon>
        <taxon>Agaricales</taxon>
        <taxon>Marasmiineae</taxon>
        <taxon>Marasmiaceae</taxon>
        <taxon>Marasmius</taxon>
    </lineage>
</organism>
<dbReference type="EMBL" id="CM032183">
    <property type="protein sequence ID" value="KAG7094756.1"/>
    <property type="molecule type" value="Genomic_DNA"/>
</dbReference>
<evidence type="ECO:0000313" key="2">
    <source>
        <dbReference type="Proteomes" id="UP001049176"/>
    </source>
</evidence>
<dbReference type="RefSeq" id="XP_043011226.1">
    <property type="nucleotide sequence ID" value="XM_043150141.1"/>
</dbReference>